<proteinExistence type="predicted"/>
<evidence type="ECO:0000313" key="3">
    <source>
        <dbReference type="Proteomes" id="UP000319783"/>
    </source>
</evidence>
<dbReference type="EMBL" id="SULG01000112">
    <property type="protein sequence ID" value="TLD40293.1"/>
    <property type="molecule type" value="Genomic_DNA"/>
</dbReference>
<dbReference type="Pfam" id="PF01850">
    <property type="entry name" value="PIN"/>
    <property type="match status" value="1"/>
</dbReference>
<evidence type="ECO:0000313" key="2">
    <source>
        <dbReference type="EMBL" id="TLD40293.1"/>
    </source>
</evidence>
<evidence type="ECO:0000259" key="1">
    <source>
        <dbReference type="Pfam" id="PF01850"/>
    </source>
</evidence>
<reference evidence="2 3" key="1">
    <citation type="submission" date="2019-04" db="EMBL/GenBank/DDBJ databases">
        <title>Genome of a novel bacterium Candidatus Jettenia ecosi reconstructed from metagenome of an anammox bioreactor.</title>
        <authorList>
            <person name="Mardanov A.V."/>
            <person name="Beletsky A.V."/>
            <person name="Ravin N.V."/>
            <person name="Botchkova E.A."/>
            <person name="Litti Y.V."/>
            <person name="Nozhevnikova A.N."/>
        </authorList>
    </citation>
    <scope>NUCLEOTIDE SEQUENCE [LARGE SCALE GENOMIC DNA]</scope>
    <source>
        <strain evidence="2">J2</strain>
    </source>
</reference>
<dbReference type="Proteomes" id="UP000319783">
    <property type="component" value="Unassembled WGS sequence"/>
</dbReference>
<dbReference type="InterPro" id="IPR002716">
    <property type="entry name" value="PIN_dom"/>
</dbReference>
<gene>
    <name evidence="2" type="ORF">JETT_3436</name>
</gene>
<organism evidence="2 3">
    <name type="scientific">Candidatus Jettenia ecosi</name>
    <dbReference type="NCBI Taxonomy" id="2494326"/>
    <lineage>
        <taxon>Bacteria</taxon>
        <taxon>Pseudomonadati</taxon>
        <taxon>Planctomycetota</taxon>
        <taxon>Candidatus Brocadiia</taxon>
        <taxon>Candidatus Brocadiales</taxon>
        <taxon>Candidatus Brocadiaceae</taxon>
        <taxon>Candidatus Jettenia</taxon>
    </lineage>
</organism>
<comment type="caution">
    <text evidence="2">The sequence shown here is derived from an EMBL/GenBank/DDBJ whole genome shotgun (WGS) entry which is preliminary data.</text>
</comment>
<feature type="domain" description="PIN" evidence="1">
    <location>
        <begin position="3"/>
        <end position="118"/>
    </location>
</feature>
<protein>
    <recommendedName>
        <fullName evidence="1">PIN domain-containing protein</fullName>
    </recommendedName>
</protein>
<dbReference type="AlphaFoldDB" id="A0A533Q6Q1"/>
<dbReference type="Gene3D" id="3.40.50.1010">
    <property type="entry name" value="5'-nuclease"/>
    <property type="match status" value="1"/>
</dbReference>
<name>A0A533Q6Q1_9BACT</name>
<sequence length="128" mass="14713">MTYIVDTHILIWYLDKNKRLKPAYHQILSYNDNDFAFSAIVLAEIKHLISLKRIKVVFDKVVDYLSESENCIIYPVDESVINEMPVGLSIHDALIVATGLVYKNILKKDIKILTEDEMIIQSHILPVA</sequence>
<dbReference type="InterPro" id="IPR029060">
    <property type="entry name" value="PIN-like_dom_sf"/>
</dbReference>
<dbReference type="SUPFAM" id="SSF88723">
    <property type="entry name" value="PIN domain-like"/>
    <property type="match status" value="1"/>
</dbReference>
<accession>A0A533Q6Q1</accession>